<dbReference type="AlphaFoldDB" id="A0A1V6VQJ3"/>
<evidence type="ECO:0000313" key="2">
    <source>
        <dbReference type="Proteomes" id="UP000191691"/>
    </source>
</evidence>
<keyword evidence="2" id="KW-1185">Reference proteome</keyword>
<comment type="caution">
    <text evidence="1">The sequence shown here is derived from an EMBL/GenBank/DDBJ whole genome shotgun (WGS) entry which is preliminary data.</text>
</comment>
<sequence length="19" mass="2060">MITRNAGRNIRTDSSSPPS</sequence>
<dbReference type="Proteomes" id="UP000191691">
    <property type="component" value="Unassembled WGS sequence"/>
</dbReference>
<organism evidence="1 2">
    <name type="scientific">Penicillium nalgiovense</name>
    <dbReference type="NCBI Taxonomy" id="60175"/>
    <lineage>
        <taxon>Eukaryota</taxon>
        <taxon>Fungi</taxon>
        <taxon>Dikarya</taxon>
        <taxon>Ascomycota</taxon>
        <taxon>Pezizomycotina</taxon>
        <taxon>Eurotiomycetes</taxon>
        <taxon>Eurotiomycetidae</taxon>
        <taxon>Eurotiales</taxon>
        <taxon>Aspergillaceae</taxon>
        <taxon>Penicillium</taxon>
    </lineage>
</organism>
<reference evidence="2" key="1">
    <citation type="journal article" date="2017" name="Nat. Microbiol.">
        <title>Global analysis of biosynthetic gene clusters reveals vast potential of secondary metabolite production in Penicillium species.</title>
        <authorList>
            <person name="Nielsen J.C."/>
            <person name="Grijseels S."/>
            <person name="Prigent S."/>
            <person name="Ji B."/>
            <person name="Dainat J."/>
            <person name="Nielsen K.F."/>
            <person name="Frisvad J.C."/>
            <person name="Workman M."/>
            <person name="Nielsen J."/>
        </authorList>
    </citation>
    <scope>NUCLEOTIDE SEQUENCE [LARGE SCALE GENOMIC DNA]</scope>
    <source>
        <strain evidence="2">IBT 13039</strain>
    </source>
</reference>
<dbReference type="EMBL" id="MOOB01000482">
    <property type="protein sequence ID" value="OQE52877.1"/>
    <property type="molecule type" value="Genomic_DNA"/>
</dbReference>
<proteinExistence type="predicted"/>
<evidence type="ECO:0000313" key="1">
    <source>
        <dbReference type="EMBL" id="OQE52877.1"/>
    </source>
</evidence>
<accession>A0A1V6VQJ3</accession>
<gene>
    <name evidence="1" type="ORF">PENNAL_c0482G06696</name>
</gene>
<name>A0A1V6VQJ3_PENNA</name>
<protein>
    <submittedName>
        <fullName evidence="1">Uncharacterized protein</fullName>
    </submittedName>
</protein>
<feature type="non-terminal residue" evidence="1">
    <location>
        <position position="19"/>
    </location>
</feature>